<keyword evidence="8" id="KW-0479">Metal-binding</keyword>
<dbReference type="GO" id="GO:0005886">
    <property type="term" value="C:plasma membrane"/>
    <property type="evidence" value="ECO:0007669"/>
    <property type="project" value="UniProtKB-SubCell"/>
</dbReference>
<dbReference type="InterPro" id="IPR023298">
    <property type="entry name" value="ATPase_P-typ_TM_dom_sf"/>
</dbReference>
<feature type="transmembrane region" description="Helical" evidence="8">
    <location>
        <begin position="603"/>
        <end position="622"/>
    </location>
</feature>
<dbReference type="GO" id="GO:0015086">
    <property type="term" value="F:cadmium ion transmembrane transporter activity"/>
    <property type="evidence" value="ECO:0007669"/>
    <property type="project" value="TreeGrafter"/>
</dbReference>
<dbReference type="NCBIfam" id="TIGR01525">
    <property type="entry name" value="ATPase-IB_hvy"/>
    <property type="match status" value="1"/>
</dbReference>
<dbReference type="Pfam" id="PF00702">
    <property type="entry name" value="Hydrolase"/>
    <property type="match status" value="1"/>
</dbReference>
<dbReference type="SUPFAM" id="SSF81653">
    <property type="entry name" value="Calcium ATPase, transduction domain A"/>
    <property type="match status" value="1"/>
</dbReference>
<dbReference type="PRINTS" id="PR00119">
    <property type="entry name" value="CATATPASE"/>
</dbReference>
<evidence type="ECO:0000256" key="2">
    <source>
        <dbReference type="ARBA" id="ARBA00006024"/>
    </source>
</evidence>
<feature type="compositionally biased region" description="Polar residues" evidence="9">
    <location>
        <begin position="1"/>
        <end position="14"/>
    </location>
</feature>
<dbReference type="STRING" id="36874.HQ34_06965"/>
<evidence type="ECO:0000259" key="10">
    <source>
        <dbReference type="Pfam" id="PF00122"/>
    </source>
</evidence>
<evidence type="ECO:0000256" key="9">
    <source>
        <dbReference type="SAM" id="MobiDB-lite"/>
    </source>
</evidence>
<dbReference type="InterPro" id="IPR027256">
    <property type="entry name" value="P-typ_ATPase_IB"/>
</dbReference>
<dbReference type="GO" id="GO:0016887">
    <property type="term" value="F:ATP hydrolysis activity"/>
    <property type="evidence" value="ECO:0007669"/>
    <property type="project" value="InterPro"/>
</dbReference>
<keyword evidence="4 8" id="KW-1133">Transmembrane helix</keyword>
<comment type="subcellular location">
    <subcellularLocation>
        <location evidence="8">Cell membrane</location>
    </subcellularLocation>
    <subcellularLocation>
        <location evidence="1">Membrane</location>
    </subcellularLocation>
</comment>
<dbReference type="Gene3D" id="3.40.1110.10">
    <property type="entry name" value="Calcium-transporting ATPase, cytoplasmic domain N"/>
    <property type="match status" value="1"/>
</dbReference>
<evidence type="ECO:0000313" key="11">
    <source>
        <dbReference type="EMBL" id="KGN82899.1"/>
    </source>
</evidence>
<keyword evidence="8" id="KW-0067">ATP-binding</keyword>
<dbReference type="PANTHER" id="PTHR48085">
    <property type="entry name" value="CADMIUM/ZINC-TRANSPORTING ATPASE HMA2-RELATED"/>
    <property type="match status" value="1"/>
</dbReference>
<dbReference type="SUPFAM" id="SSF81665">
    <property type="entry name" value="Calcium ATPase, transmembrane domain M"/>
    <property type="match status" value="1"/>
</dbReference>
<evidence type="ECO:0000256" key="6">
    <source>
        <dbReference type="ARBA" id="ARBA00039097"/>
    </source>
</evidence>
<dbReference type="Proteomes" id="UP000030125">
    <property type="component" value="Unassembled WGS sequence"/>
</dbReference>
<keyword evidence="8" id="KW-1003">Cell membrane</keyword>
<evidence type="ECO:0000256" key="5">
    <source>
        <dbReference type="ARBA" id="ARBA00023136"/>
    </source>
</evidence>
<dbReference type="EMBL" id="JQJD01000005">
    <property type="protein sequence ID" value="KGN82899.1"/>
    <property type="molecule type" value="Genomic_DNA"/>
</dbReference>
<accession>A0A0A2F384</accession>
<dbReference type="InterPro" id="IPR008250">
    <property type="entry name" value="ATPase_P-typ_transduc_dom_A_sf"/>
</dbReference>
<evidence type="ECO:0000313" key="12">
    <source>
        <dbReference type="Proteomes" id="UP000030125"/>
    </source>
</evidence>
<dbReference type="AlphaFoldDB" id="A0A0A2F384"/>
<keyword evidence="3 8" id="KW-0812">Transmembrane</keyword>
<dbReference type="InterPro" id="IPR036412">
    <property type="entry name" value="HAD-like_sf"/>
</dbReference>
<dbReference type="EC" id="7.2.2.12" evidence="6"/>
<organism evidence="11 12">
    <name type="scientific">Porphyromonas cangingivalis</name>
    <dbReference type="NCBI Taxonomy" id="36874"/>
    <lineage>
        <taxon>Bacteria</taxon>
        <taxon>Pseudomonadati</taxon>
        <taxon>Bacteroidota</taxon>
        <taxon>Bacteroidia</taxon>
        <taxon>Bacteroidales</taxon>
        <taxon>Porphyromonadaceae</taxon>
        <taxon>Porphyromonas</taxon>
    </lineage>
</organism>
<evidence type="ECO:0000256" key="7">
    <source>
        <dbReference type="ARBA" id="ARBA00047308"/>
    </source>
</evidence>
<feature type="domain" description="P-type ATPase A" evidence="10">
    <location>
        <begin position="145"/>
        <end position="244"/>
    </location>
</feature>
<keyword evidence="5 8" id="KW-0472">Membrane</keyword>
<sequence>MSCNNHNTQSSCGCGTSHCHTGDKTSKRNEYIRLGVATAMLIIGVALGWNGFTCWGICWLPKAWYLFAYLLVAEPIFDSAWELWKKERSVFNELSLMILATIGAFYIGEYPEALTLIILYTVGEILQDKAVEKARRNIGDLLDVRPDTVHVLRDGKEEETHPSQVSVGEVIRLRVGERVSLDGTLSSSLATLDTSALTGESRPVDVSQGEMILAGSIVMGSPIEMTVSRPYSESTLAKLLHLVEESGQYKSKTETFIRRFARVYTPIVTALAVLIVTVPWLWSMYDGGFYYDFHTWFYRGLVFLVTSCPCALVIGVPLAYFAGIGSASKHGLLFKGSVHLDKLRQITAFALDKTGTVTRGNFDVTSTKSADGAGEETFRLLVAVEDHSTHPIAQAVCRYFGFETLPSVTDIHEDAGFGLTARTESGKTILVGSPKMMEKHGVALPEGLIDETHTFVLIAIDNVWQGAVLLSDTYKETSTQALSALHQKGVREVVILSGDRQPIVDEVARTVGADRGIGGLLPQDKVREVQALIRAGETVAFVGDGLNDAPVMAMSDLSFAMGAIGSDAAIEAADVVIQSDDLLRLSEGVDISRFTHRIVLQNIIFALAFKVIIMILATAGLATLTLAIVADVGVSLLVVLNAMRVLGFRVK</sequence>
<dbReference type="Pfam" id="PF00122">
    <property type="entry name" value="E1-E2_ATPase"/>
    <property type="match status" value="1"/>
</dbReference>
<dbReference type="InterPro" id="IPR001757">
    <property type="entry name" value="P_typ_ATPase"/>
</dbReference>
<feature type="region of interest" description="Disordered" evidence="9">
    <location>
        <begin position="1"/>
        <end position="24"/>
    </location>
</feature>
<evidence type="ECO:0000256" key="3">
    <source>
        <dbReference type="ARBA" id="ARBA00022692"/>
    </source>
</evidence>
<dbReference type="OrthoDB" id="1521937at2"/>
<comment type="caution">
    <text evidence="11">The sequence shown here is derived from an EMBL/GenBank/DDBJ whole genome shotgun (WGS) entry which is preliminary data.</text>
</comment>
<dbReference type="InterPro" id="IPR018303">
    <property type="entry name" value="ATPase_P-typ_P_site"/>
</dbReference>
<evidence type="ECO:0000256" key="4">
    <source>
        <dbReference type="ARBA" id="ARBA00022989"/>
    </source>
</evidence>
<keyword evidence="8" id="KW-0547">Nucleotide-binding</keyword>
<evidence type="ECO:0000256" key="1">
    <source>
        <dbReference type="ARBA" id="ARBA00004370"/>
    </source>
</evidence>
<comment type="catalytic activity">
    <reaction evidence="7">
        <text>Zn(2+)(in) + ATP + H2O = Zn(2+)(out) + ADP + phosphate + H(+)</text>
        <dbReference type="Rhea" id="RHEA:20621"/>
        <dbReference type="ChEBI" id="CHEBI:15377"/>
        <dbReference type="ChEBI" id="CHEBI:15378"/>
        <dbReference type="ChEBI" id="CHEBI:29105"/>
        <dbReference type="ChEBI" id="CHEBI:30616"/>
        <dbReference type="ChEBI" id="CHEBI:43474"/>
        <dbReference type="ChEBI" id="CHEBI:456216"/>
        <dbReference type="EC" id="7.2.2.12"/>
    </reaction>
</comment>
<dbReference type="PROSITE" id="PS00154">
    <property type="entry name" value="ATPASE_E1_E2"/>
    <property type="match status" value="1"/>
</dbReference>
<feature type="transmembrane region" description="Helical" evidence="8">
    <location>
        <begin position="31"/>
        <end position="52"/>
    </location>
</feature>
<dbReference type="eggNOG" id="COG2217">
    <property type="taxonomic scope" value="Bacteria"/>
</dbReference>
<dbReference type="InterPro" id="IPR023299">
    <property type="entry name" value="ATPase_P-typ_cyto_dom_N"/>
</dbReference>
<dbReference type="InterPro" id="IPR059000">
    <property type="entry name" value="ATPase_P-type_domA"/>
</dbReference>
<name>A0A0A2F384_PORCN</name>
<dbReference type="GO" id="GO:0016463">
    <property type="term" value="F:P-type zinc transporter activity"/>
    <property type="evidence" value="ECO:0007669"/>
    <property type="project" value="UniProtKB-EC"/>
</dbReference>
<dbReference type="Gene3D" id="2.70.150.10">
    <property type="entry name" value="Calcium-transporting ATPase, cytoplasmic transduction domain A"/>
    <property type="match status" value="1"/>
</dbReference>
<keyword evidence="12" id="KW-1185">Reference proteome</keyword>
<dbReference type="GO" id="GO:0005524">
    <property type="term" value="F:ATP binding"/>
    <property type="evidence" value="ECO:0007669"/>
    <property type="project" value="UniProtKB-UniRule"/>
</dbReference>
<proteinExistence type="inferred from homology"/>
<dbReference type="SUPFAM" id="SSF56784">
    <property type="entry name" value="HAD-like"/>
    <property type="match status" value="1"/>
</dbReference>
<reference evidence="11 12" key="1">
    <citation type="submission" date="2014-08" db="EMBL/GenBank/DDBJ databases">
        <title>Porphyromonas cangingivalis strain:COT-109_OH1386 Genome sequencing.</title>
        <authorList>
            <person name="Wallis C."/>
            <person name="Deusch O."/>
            <person name="O'Flynn C."/>
            <person name="Davis I."/>
            <person name="Jospin G."/>
            <person name="Darling A.E."/>
            <person name="Coil D.A."/>
            <person name="Alexiev A."/>
            <person name="Horsfall A."/>
            <person name="Kirkwood N."/>
            <person name="Harris S."/>
            <person name="Eisen J.A."/>
        </authorList>
    </citation>
    <scope>NUCLEOTIDE SEQUENCE [LARGE SCALE GENOMIC DNA]</scope>
    <source>
        <strain evidence="12">COT-109 OH1386</strain>
    </source>
</reference>
<feature type="transmembrane region" description="Helical" evidence="8">
    <location>
        <begin position="628"/>
        <end position="647"/>
    </location>
</feature>
<dbReference type="RefSeq" id="WP_036850329.1">
    <property type="nucleotide sequence ID" value="NZ_JQJD01000005.1"/>
</dbReference>
<dbReference type="NCBIfam" id="TIGR01494">
    <property type="entry name" value="ATPase_P-type"/>
    <property type="match status" value="1"/>
</dbReference>
<feature type="transmembrane region" description="Helical" evidence="8">
    <location>
        <begin position="302"/>
        <end position="322"/>
    </location>
</feature>
<dbReference type="Gene3D" id="3.40.50.1000">
    <property type="entry name" value="HAD superfamily/HAD-like"/>
    <property type="match status" value="1"/>
</dbReference>
<comment type="similarity">
    <text evidence="2 8">Belongs to the cation transport ATPase (P-type) (TC 3.A.3) family. Type IB subfamily.</text>
</comment>
<feature type="transmembrane region" description="Helical" evidence="8">
    <location>
        <begin position="260"/>
        <end position="282"/>
    </location>
</feature>
<protein>
    <recommendedName>
        <fullName evidence="6">P-type Zn(2+) transporter</fullName>
        <ecNumber evidence="6">7.2.2.12</ecNumber>
    </recommendedName>
</protein>
<gene>
    <name evidence="11" type="ORF">HQ35_01440</name>
</gene>
<dbReference type="PANTHER" id="PTHR48085:SF5">
    <property type="entry name" value="CADMIUM_ZINC-TRANSPORTING ATPASE HMA4-RELATED"/>
    <property type="match status" value="1"/>
</dbReference>
<dbReference type="GO" id="GO:0046872">
    <property type="term" value="F:metal ion binding"/>
    <property type="evidence" value="ECO:0007669"/>
    <property type="project" value="UniProtKB-KW"/>
</dbReference>
<evidence type="ECO:0000256" key="8">
    <source>
        <dbReference type="RuleBase" id="RU362081"/>
    </source>
</evidence>
<dbReference type="InterPro" id="IPR023214">
    <property type="entry name" value="HAD_sf"/>
</dbReference>
<dbReference type="NCBIfam" id="TIGR01512">
    <property type="entry name" value="ATPase-IB2_Cd"/>
    <property type="match status" value="1"/>
</dbReference>
<dbReference type="InterPro" id="IPR051014">
    <property type="entry name" value="Cation_Transport_ATPase_IB"/>
</dbReference>